<dbReference type="InterPro" id="IPR036390">
    <property type="entry name" value="WH_DNA-bd_sf"/>
</dbReference>
<evidence type="ECO:0000313" key="8">
    <source>
        <dbReference type="EMBL" id="ABG04189.1"/>
    </source>
</evidence>
<evidence type="ECO:0000256" key="6">
    <source>
        <dbReference type="ARBA" id="ARBA00023163"/>
    </source>
</evidence>
<feature type="binding site" evidence="7">
    <location>
        <position position="141"/>
    </location>
    <ligand>
        <name>Zn(2+)</name>
        <dbReference type="ChEBI" id="CHEBI:29105"/>
    </ligand>
</feature>
<dbReference type="STRING" id="266117.Rxyl_1224"/>
<dbReference type="PANTHER" id="PTHR33202:SF7">
    <property type="entry name" value="FERRIC UPTAKE REGULATION PROTEIN"/>
    <property type="match status" value="1"/>
</dbReference>
<gene>
    <name evidence="8" type="ordered locus">Rxyl_1224</name>
</gene>
<organism evidence="8 9">
    <name type="scientific">Rubrobacter xylanophilus (strain DSM 9941 / JCM 11954 / NBRC 16129 / PRD-1)</name>
    <dbReference type="NCBI Taxonomy" id="266117"/>
    <lineage>
        <taxon>Bacteria</taxon>
        <taxon>Bacillati</taxon>
        <taxon>Actinomycetota</taxon>
        <taxon>Rubrobacteria</taxon>
        <taxon>Rubrobacterales</taxon>
        <taxon>Rubrobacteraceae</taxon>
        <taxon>Rubrobacter</taxon>
    </lineage>
</organism>
<evidence type="ECO:0000256" key="4">
    <source>
        <dbReference type="ARBA" id="ARBA00023015"/>
    </source>
</evidence>
<feature type="binding site" evidence="7">
    <location>
        <position position="144"/>
    </location>
    <ligand>
        <name>Zn(2+)</name>
        <dbReference type="ChEBI" id="CHEBI:29105"/>
    </ligand>
</feature>
<dbReference type="AlphaFoldDB" id="Q1AWN9"/>
<dbReference type="GO" id="GO:0008270">
    <property type="term" value="F:zinc ion binding"/>
    <property type="evidence" value="ECO:0007669"/>
    <property type="project" value="TreeGrafter"/>
</dbReference>
<dbReference type="InterPro" id="IPR002481">
    <property type="entry name" value="FUR"/>
</dbReference>
<dbReference type="Gene3D" id="1.10.10.10">
    <property type="entry name" value="Winged helix-like DNA-binding domain superfamily/Winged helix DNA-binding domain"/>
    <property type="match status" value="1"/>
</dbReference>
<dbReference type="HOGENOM" id="CLU_096072_4_3_11"/>
<dbReference type="GO" id="GO:0003700">
    <property type="term" value="F:DNA-binding transcription factor activity"/>
    <property type="evidence" value="ECO:0007669"/>
    <property type="project" value="InterPro"/>
</dbReference>
<keyword evidence="6" id="KW-0804">Transcription</keyword>
<reference evidence="8 9" key="1">
    <citation type="submission" date="2006-06" db="EMBL/GenBank/DDBJ databases">
        <title>Complete sequence of Rubrobacter xylanophilus DSM 9941.</title>
        <authorList>
            <consortium name="US DOE Joint Genome Institute"/>
            <person name="Copeland A."/>
            <person name="Lucas S."/>
            <person name="Lapidus A."/>
            <person name="Barry K."/>
            <person name="Detter J.C."/>
            <person name="Glavina del Rio T."/>
            <person name="Hammon N."/>
            <person name="Israni S."/>
            <person name="Dalin E."/>
            <person name="Tice H."/>
            <person name="Pitluck S."/>
            <person name="Munk A.C."/>
            <person name="Brettin T."/>
            <person name="Bruce D."/>
            <person name="Han C."/>
            <person name="Tapia R."/>
            <person name="Gilna P."/>
            <person name="Schmutz J."/>
            <person name="Larimer F."/>
            <person name="Land M."/>
            <person name="Hauser L."/>
            <person name="Kyrpides N."/>
            <person name="Lykidis A."/>
            <person name="da Costa M.S."/>
            <person name="Rainey F.A."/>
            <person name="Empadinhas N."/>
            <person name="Jolivet E."/>
            <person name="Battista J.R."/>
            <person name="Richardson P."/>
        </authorList>
    </citation>
    <scope>NUCLEOTIDE SEQUENCE [LARGE SCALE GENOMIC DNA]</scope>
    <source>
        <strain evidence="9">DSM 9941 / NBRC 16129 / PRD-1</strain>
    </source>
</reference>
<feature type="binding site" evidence="7">
    <location>
        <position position="101"/>
    </location>
    <ligand>
        <name>Zn(2+)</name>
        <dbReference type="ChEBI" id="CHEBI:29105"/>
    </ligand>
</feature>
<evidence type="ECO:0000256" key="3">
    <source>
        <dbReference type="ARBA" id="ARBA00022833"/>
    </source>
</evidence>
<proteinExistence type="inferred from homology"/>
<keyword evidence="3 7" id="KW-0862">Zinc</keyword>
<dbReference type="eggNOG" id="COG0735">
    <property type="taxonomic scope" value="Bacteria"/>
</dbReference>
<evidence type="ECO:0000256" key="5">
    <source>
        <dbReference type="ARBA" id="ARBA00023125"/>
    </source>
</evidence>
<protein>
    <submittedName>
        <fullName evidence="8">Ferric uptake regulator, Fur family</fullName>
    </submittedName>
</protein>
<dbReference type="GO" id="GO:0000976">
    <property type="term" value="F:transcription cis-regulatory region binding"/>
    <property type="evidence" value="ECO:0007669"/>
    <property type="project" value="TreeGrafter"/>
</dbReference>
<dbReference type="SUPFAM" id="SSF46785">
    <property type="entry name" value="Winged helix' DNA-binding domain"/>
    <property type="match status" value="1"/>
</dbReference>
<keyword evidence="4" id="KW-0805">Transcription regulation</keyword>
<dbReference type="Pfam" id="PF01475">
    <property type="entry name" value="FUR"/>
    <property type="match status" value="1"/>
</dbReference>
<dbReference type="PhylomeDB" id="Q1AWN9"/>
<dbReference type="CDD" id="cd07153">
    <property type="entry name" value="Fur_like"/>
    <property type="match status" value="1"/>
</dbReference>
<evidence type="ECO:0000256" key="1">
    <source>
        <dbReference type="ARBA" id="ARBA00007957"/>
    </source>
</evidence>
<dbReference type="InterPro" id="IPR043135">
    <property type="entry name" value="Fur_C"/>
</dbReference>
<evidence type="ECO:0000256" key="2">
    <source>
        <dbReference type="ARBA" id="ARBA00022491"/>
    </source>
</evidence>
<dbReference type="GO" id="GO:1900376">
    <property type="term" value="P:regulation of secondary metabolite biosynthetic process"/>
    <property type="evidence" value="ECO:0007669"/>
    <property type="project" value="TreeGrafter"/>
</dbReference>
<accession>Q1AWN9</accession>
<name>Q1AWN9_RUBXD</name>
<dbReference type="KEGG" id="rxy:Rxyl_1224"/>
<evidence type="ECO:0000256" key="7">
    <source>
        <dbReference type="PIRSR" id="PIRSR602481-1"/>
    </source>
</evidence>
<sequence>MAGFCMTERLEEDIREKFRRSGYTLTSQRRAVLEALKEAEGHPSAEDVYLLVKRKNPRVALGTVYQALSVLEEIGVVESKHWSESPTRYDLNLEPHLDIRCVRCGRVEEVPGVDAGDLESRIQENTPYRVTRATMLLEGVCPACQDG</sequence>
<dbReference type="Proteomes" id="UP000006637">
    <property type="component" value="Chromosome"/>
</dbReference>
<keyword evidence="7" id="KW-0479">Metal-binding</keyword>
<keyword evidence="5" id="KW-0238">DNA-binding</keyword>
<feature type="binding site" evidence="7">
    <location>
        <position position="104"/>
    </location>
    <ligand>
        <name>Zn(2+)</name>
        <dbReference type="ChEBI" id="CHEBI:29105"/>
    </ligand>
</feature>
<dbReference type="EMBL" id="CP000386">
    <property type="protein sequence ID" value="ABG04189.1"/>
    <property type="molecule type" value="Genomic_DNA"/>
</dbReference>
<evidence type="ECO:0000313" key="9">
    <source>
        <dbReference type="Proteomes" id="UP000006637"/>
    </source>
</evidence>
<dbReference type="Gene3D" id="3.30.1490.190">
    <property type="match status" value="1"/>
</dbReference>
<dbReference type="PANTHER" id="PTHR33202">
    <property type="entry name" value="ZINC UPTAKE REGULATION PROTEIN"/>
    <property type="match status" value="1"/>
</dbReference>
<comment type="similarity">
    <text evidence="1">Belongs to the Fur family.</text>
</comment>
<dbReference type="InterPro" id="IPR036388">
    <property type="entry name" value="WH-like_DNA-bd_sf"/>
</dbReference>
<keyword evidence="9" id="KW-1185">Reference proteome</keyword>
<keyword evidence="2" id="KW-0678">Repressor</keyword>
<comment type="cofactor">
    <cofactor evidence="7">
        <name>Zn(2+)</name>
        <dbReference type="ChEBI" id="CHEBI:29105"/>
    </cofactor>
    <text evidence="7">Binds 1 zinc ion per subunit.</text>
</comment>
<dbReference type="GO" id="GO:0045892">
    <property type="term" value="P:negative regulation of DNA-templated transcription"/>
    <property type="evidence" value="ECO:0007669"/>
    <property type="project" value="TreeGrafter"/>
</dbReference>